<dbReference type="AlphaFoldDB" id="A0AAD2A4Z1"/>
<protein>
    <recommendedName>
        <fullName evidence="10">3-ketoacyl-CoA synthase</fullName>
        <ecNumber evidence="10">2.3.1.-</ecNumber>
    </recommendedName>
</protein>
<dbReference type="GO" id="GO:0006633">
    <property type="term" value="P:fatty acid biosynthetic process"/>
    <property type="evidence" value="ECO:0007669"/>
    <property type="project" value="InterPro"/>
</dbReference>
<dbReference type="Gene3D" id="3.40.47.10">
    <property type="match status" value="1"/>
</dbReference>
<evidence type="ECO:0000256" key="1">
    <source>
        <dbReference type="ARBA" id="ARBA00004370"/>
    </source>
</evidence>
<dbReference type="InterPro" id="IPR013747">
    <property type="entry name" value="ACP_syn_III_C"/>
</dbReference>
<evidence type="ECO:0000256" key="3">
    <source>
        <dbReference type="ARBA" id="ARBA00005531"/>
    </source>
</evidence>
<dbReference type="InterPro" id="IPR012392">
    <property type="entry name" value="3-ktacl-CoA_syn"/>
</dbReference>
<organism evidence="15 16">
    <name type="scientific">Fraxinus pennsylvanica</name>
    <dbReference type="NCBI Taxonomy" id="56036"/>
    <lineage>
        <taxon>Eukaryota</taxon>
        <taxon>Viridiplantae</taxon>
        <taxon>Streptophyta</taxon>
        <taxon>Embryophyta</taxon>
        <taxon>Tracheophyta</taxon>
        <taxon>Spermatophyta</taxon>
        <taxon>Magnoliopsida</taxon>
        <taxon>eudicotyledons</taxon>
        <taxon>Gunneridae</taxon>
        <taxon>Pentapetalae</taxon>
        <taxon>asterids</taxon>
        <taxon>lamiids</taxon>
        <taxon>Lamiales</taxon>
        <taxon>Oleaceae</taxon>
        <taxon>Oleeae</taxon>
        <taxon>Fraxinus</taxon>
    </lineage>
</organism>
<dbReference type="FunFam" id="3.40.47.10:FF:000028">
    <property type="entry name" value="3-ketoacyl-CoA synthase"/>
    <property type="match status" value="1"/>
</dbReference>
<feature type="active site" evidence="11">
    <location>
        <position position="440"/>
    </location>
</feature>
<evidence type="ECO:0000256" key="5">
    <source>
        <dbReference type="ARBA" id="ARBA00022692"/>
    </source>
</evidence>
<reference evidence="15" key="1">
    <citation type="submission" date="2023-05" db="EMBL/GenBank/DDBJ databases">
        <authorList>
            <person name="Huff M."/>
        </authorList>
    </citation>
    <scope>NUCLEOTIDE SEQUENCE</scope>
</reference>
<feature type="active site" evidence="11">
    <location>
        <position position="403"/>
    </location>
</feature>
<dbReference type="EMBL" id="OU503053">
    <property type="protein sequence ID" value="CAI9781248.1"/>
    <property type="molecule type" value="Genomic_DNA"/>
</dbReference>
<evidence type="ECO:0000313" key="16">
    <source>
        <dbReference type="Proteomes" id="UP000834106"/>
    </source>
</evidence>
<evidence type="ECO:0000313" key="15">
    <source>
        <dbReference type="EMBL" id="CAI9781248.1"/>
    </source>
</evidence>
<comment type="catalytic activity">
    <reaction evidence="9">
        <text>a very-long-chain acyl-CoA + malonyl-CoA + H(+) = a very-long-chain 3-oxoacyl-CoA + CO2 + CoA</text>
        <dbReference type="Rhea" id="RHEA:32727"/>
        <dbReference type="ChEBI" id="CHEBI:15378"/>
        <dbReference type="ChEBI" id="CHEBI:16526"/>
        <dbReference type="ChEBI" id="CHEBI:57287"/>
        <dbReference type="ChEBI" id="CHEBI:57384"/>
        <dbReference type="ChEBI" id="CHEBI:90725"/>
        <dbReference type="ChEBI" id="CHEBI:90736"/>
        <dbReference type="EC" id="2.3.1.199"/>
    </reaction>
</comment>
<dbReference type="GO" id="GO:0016020">
    <property type="term" value="C:membrane"/>
    <property type="evidence" value="ECO:0007669"/>
    <property type="project" value="UniProtKB-SubCell"/>
</dbReference>
<evidence type="ECO:0000256" key="12">
    <source>
        <dbReference type="SAM" id="Phobius"/>
    </source>
</evidence>
<feature type="active site" evidence="11">
    <location>
        <position position="436"/>
    </location>
</feature>
<dbReference type="GO" id="GO:0009922">
    <property type="term" value="F:fatty acid elongase activity"/>
    <property type="evidence" value="ECO:0007669"/>
    <property type="project" value="UniProtKB-EC"/>
</dbReference>
<dbReference type="PANTHER" id="PTHR31561">
    <property type="entry name" value="3-KETOACYL-COA SYNTHASE"/>
    <property type="match status" value="1"/>
</dbReference>
<keyword evidence="5 12" id="KW-0812">Transmembrane</keyword>
<dbReference type="EC" id="2.3.1.-" evidence="10"/>
<evidence type="ECO:0000259" key="14">
    <source>
        <dbReference type="Pfam" id="PF08541"/>
    </source>
</evidence>
<evidence type="ECO:0000256" key="7">
    <source>
        <dbReference type="ARBA" id="ARBA00023136"/>
    </source>
</evidence>
<dbReference type="InterPro" id="IPR013601">
    <property type="entry name" value="FAE1_typ3_polyketide_synth"/>
</dbReference>
<proteinExistence type="inferred from homology"/>
<accession>A0AAD2A4Z1</accession>
<evidence type="ECO:0000256" key="11">
    <source>
        <dbReference type="PIRSR" id="PIRSR036417-1"/>
    </source>
</evidence>
<dbReference type="CDD" id="cd00831">
    <property type="entry name" value="CHS_like"/>
    <property type="match status" value="1"/>
</dbReference>
<keyword evidence="4 10" id="KW-0808">Transferase</keyword>
<feature type="domain" description="Beta-ketoacyl-[acyl-carrier-protein] synthase III C-terminal" evidence="14">
    <location>
        <begin position="402"/>
        <end position="482"/>
    </location>
</feature>
<evidence type="ECO:0000256" key="9">
    <source>
        <dbReference type="ARBA" id="ARBA00047375"/>
    </source>
</evidence>
<comment type="subcellular location">
    <subcellularLocation>
        <location evidence="1">Membrane</location>
    </subcellularLocation>
</comment>
<dbReference type="Pfam" id="PF08541">
    <property type="entry name" value="ACP_syn_III_C"/>
    <property type="match status" value="1"/>
</dbReference>
<dbReference type="Pfam" id="PF08392">
    <property type="entry name" value="FAE1_CUT1_RppA"/>
    <property type="match status" value="1"/>
</dbReference>
<feature type="active site" evidence="11">
    <location>
        <position position="240"/>
    </location>
</feature>
<evidence type="ECO:0000256" key="10">
    <source>
        <dbReference type="PIRNR" id="PIRNR036417"/>
    </source>
</evidence>
<feature type="transmembrane region" description="Helical" evidence="12">
    <location>
        <begin position="37"/>
        <end position="58"/>
    </location>
</feature>
<dbReference type="PIRSF" id="PIRSF036417">
    <property type="entry name" value="3-ktacl-CoA_syn"/>
    <property type="match status" value="1"/>
</dbReference>
<evidence type="ECO:0000256" key="2">
    <source>
        <dbReference type="ARBA" id="ARBA00005194"/>
    </source>
</evidence>
<feature type="active site" evidence="11">
    <location>
        <position position="407"/>
    </location>
</feature>
<dbReference type="Proteomes" id="UP000834106">
    <property type="component" value="Chromosome 18"/>
</dbReference>
<keyword evidence="8 10" id="KW-0012">Acyltransferase</keyword>
<evidence type="ECO:0000256" key="6">
    <source>
        <dbReference type="ARBA" id="ARBA00022989"/>
    </source>
</evidence>
<feature type="transmembrane region" description="Helical" evidence="12">
    <location>
        <begin position="79"/>
        <end position="98"/>
    </location>
</feature>
<comment type="similarity">
    <text evidence="3 10">Belongs to the thiolase-like superfamily. Chalcone/stilbene synthases family.</text>
</comment>
<feature type="domain" description="FAE" evidence="13">
    <location>
        <begin position="97"/>
        <end position="384"/>
    </location>
</feature>
<feature type="active site" evidence="11">
    <location>
        <position position="319"/>
    </location>
</feature>
<evidence type="ECO:0000259" key="13">
    <source>
        <dbReference type="Pfam" id="PF08392"/>
    </source>
</evidence>
<name>A0AAD2A4Z1_9LAMI</name>
<dbReference type="InterPro" id="IPR016039">
    <property type="entry name" value="Thiolase-like"/>
</dbReference>
<keyword evidence="6 12" id="KW-1133">Transmembrane helix</keyword>
<gene>
    <name evidence="15" type="ORF">FPE_LOCUS28678</name>
</gene>
<sequence>MSSSVSNSAAVSGGATGRNGLPDYLQSVKLKYVKLGYHYLMTHFCKLCLVPLMAILFVQASQMNYEDVYNIYLHLQCNLVLVIVFCTILVFGVTVYILTRPRPVYLVDYACYRPPDHLQVKFNRFMEHSKLTGDFDESSLEFQRKILERSGLGEETYVPEAMHYIPPRPTMEAAREEAKQVMFGALDNLFKSTGVKPKDIGILVVNCSLFNPTPSLSAMIINNYKLRGNIRSFNLGGMGCSAGVIAIDLAKDMLQVHRNTYAVVVSTENITQNWYFGNKKSMLIPNCLFRVGGAAILLSNKQSEKKRAKYKLVHVVRTHKGADDTAFKCVYQEQDKKGKTGVSLSKDLMAIAGNALKTNITTLGPLVLPISEQFLFFITLIARKFFNPKIKPYIPDFKLAFDHFCIHAGGRAVIDELEKNLQLDPVHVEASRMTLHRFGNTSSSSIWYELAYIEAKRRIRRGHRIWQIAFGSGFKCNSAVWQAMRNSELSPWSPWYDCIDKYPVQIAN</sequence>
<keyword evidence="16" id="KW-1185">Reference proteome</keyword>
<keyword evidence="7 12" id="KW-0472">Membrane</keyword>
<dbReference type="SUPFAM" id="SSF53901">
    <property type="entry name" value="Thiolase-like"/>
    <property type="match status" value="2"/>
</dbReference>
<evidence type="ECO:0000256" key="8">
    <source>
        <dbReference type="ARBA" id="ARBA00023315"/>
    </source>
</evidence>
<comment type="pathway">
    <text evidence="2 10">Lipid metabolism; fatty acid biosynthesis.</text>
</comment>
<evidence type="ECO:0000256" key="4">
    <source>
        <dbReference type="ARBA" id="ARBA00022679"/>
    </source>
</evidence>